<dbReference type="PANTHER" id="PTHR34216:SF3">
    <property type="entry name" value="POLY-BETA-1,6-N-ACETYL-D-GLUCOSAMINE N-DEACETYLASE"/>
    <property type="match status" value="1"/>
</dbReference>
<dbReference type="InterPro" id="IPR051398">
    <property type="entry name" value="Polysacch_Deacetylase"/>
</dbReference>
<evidence type="ECO:0000259" key="3">
    <source>
        <dbReference type="PROSITE" id="PS51677"/>
    </source>
</evidence>
<dbReference type="GO" id="GO:0016810">
    <property type="term" value="F:hydrolase activity, acting on carbon-nitrogen (but not peptide) bonds"/>
    <property type="evidence" value="ECO:0007669"/>
    <property type="project" value="InterPro"/>
</dbReference>
<dbReference type="AlphaFoldDB" id="A0A644YUK8"/>
<keyword evidence="2" id="KW-0732">Signal</keyword>
<dbReference type="Pfam" id="PF01522">
    <property type="entry name" value="Polysacc_deac_1"/>
    <property type="match status" value="1"/>
</dbReference>
<organism evidence="4">
    <name type="scientific">bioreactor metagenome</name>
    <dbReference type="NCBI Taxonomy" id="1076179"/>
    <lineage>
        <taxon>unclassified sequences</taxon>
        <taxon>metagenomes</taxon>
        <taxon>ecological metagenomes</taxon>
    </lineage>
</organism>
<name>A0A644YUK8_9ZZZZ</name>
<dbReference type="InterPro" id="IPR011330">
    <property type="entry name" value="Glyco_hydro/deAcase_b/a-brl"/>
</dbReference>
<dbReference type="GO" id="GO:0005975">
    <property type="term" value="P:carbohydrate metabolic process"/>
    <property type="evidence" value="ECO:0007669"/>
    <property type="project" value="InterPro"/>
</dbReference>
<evidence type="ECO:0000313" key="4">
    <source>
        <dbReference type="EMBL" id="MPM32009.1"/>
    </source>
</evidence>
<reference evidence="4" key="1">
    <citation type="submission" date="2019-08" db="EMBL/GenBank/DDBJ databases">
        <authorList>
            <person name="Kucharzyk K."/>
            <person name="Murdoch R.W."/>
            <person name="Higgins S."/>
            <person name="Loffler F."/>
        </authorList>
    </citation>
    <scope>NUCLEOTIDE SEQUENCE</scope>
</reference>
<comment type="caution">
    <text evidence="4">The sequence shown here is derived from an EMBL/GenBank/DDBJ whole genome shotgun (WGS) entry which is preliminary data.</text>
</comment>
<dbReference type="SUPFAM" id="SSF88713">
    <property type="entry name" value="Glycoside hydrolase/deacetylase"/>
    <property type="match status" value="1"/>
</dbReference>
<dbReference type="PANTHER" id="PTHR34216">
    <property type="match status" value="1"/>
</dbReference>
<comment type="subcellular location">
    <subcellularLocation>
        <location evidence="1">Secreted</location>
    </subcellularLocation>
</comment>
<dbReference type="EMBL" id="VSSQ01006239">
    <property type="protein sequence ID" value="MPM32009.1"/>
    <property type="molecule type" value="Genomic_DNA"/>
</dbReference>
<dbReference type="PROSITE" id="PS51677">
    <property type="entry name" value="NODB"/>
    <property type="match status" value="1"/>
</dbReference>
<dbReference type="Gene3D" id="3.20.20.370">
    <property type="entry name" value="Glycoside hydrolase/deacetylase"/>
    <property type="match status" value="1"/>
</dbReference>
<evidence type="ECO:0000256" key="2">
    <source>
        <dbReference type="ARBA" id="ARBA00022729"/>
    </source>
</evidence>
<sequence length="289" mass="32238">MYYEAKKDCFGLDAAAGAGGSPDKFFNAQLRRPAQEDAVDLPIIMYHEVKPAKAGKDAILPSEFEQDLQYLASQGYTTVTISQVIDYVNGNGSLPQKPIMLTFDDGYLNNYTYVLPLLQKYNAKIVFSVIGKCLDDFTANPCSTAEYAYITWSQLTEMMDTGLVEVQNHTYNLHAYNPRRRIGCTQAYGESDWDYEALLTKDIGGLQTLIAQKTGQTPDAFAYPYGKRSDLTDPVLKKLGFEATLTCDYGISAVSQSPECLFGLKRIGRPHGQSLEVTLREGFKTLKYR</sequence>
<accession>A0A644YUK8</accession>
<proteinExistence type="predicted"/>
<feature type="domain" description="NodB homology" evidence="3">
    <location>
        <begin position="97"/>
        <end position="289"/>
    </location>
</feature>
<dbReference type="GO" id="GO:0005576">
    <property type="term" value="C:extracellular region"/>
    <property type="evidence" value="ECO:0007669"/>
    <property type="project" value="UniProtKB-SubCell"/>
</dbReference>
<dbReference type="CDD" id="cd10918">
    <property type="entry name" value="CE4_NodB_like_5s_6s"/>
    <property type="match status" value="1"/>
</dbReference>
<gene>
    <name evidence="4" type="ORF">SDC9_78567</name>
</gene>
<protein>
    <recommendedName>
        <fullName evidence="3">NodB homology domain-containing protein</fullName>
    </recommendedName>
</protein>
<evidence type="ECO:0000256" key="1">
    <source>
        <dbReference type="ARBA" id="ARBA00004613"/>
    </source>
</evidence>
<dbReference type="InterPro" id="IPR002509">
    <property type="entry name" value="NODB_dom"/>
</dbReference>